<protein>
    <submittedName>
        <fullName evidence="3">Anthranilate 1,2-dioxygenase small subunit</fullName>
    </submittedName>
</protein>
<evidence type="ECO:0000256" key="1">
    <source>
        <dbReference type="ARBA" id="ARBA00009570"/>
    </source>
</evidence>
<evidence type="ECO:0000256" key="2">
    <source>
        <dbReference type="ARBA" id="ARBA00023002"/>
    </source>
</evidence>
<evidence type="ECO:0000313" key="3">
    <source>
        <dbReference type="EMBL" id="GAA4343281.1"/>
    </source>
</evidence>
<evidence type="ECO:0000313" key="4">
    <source>
        <dbReference type="Proteomes" id="UP001501671"/>
    </source>
</evidence>
<reference evidence="4" key="1">
    <citation type="journal article" date="2019" name="Int. J. Syst. Evol. Microbiol.">
        <title>The Global Catalogue of Microorganisms (GCM) 10K type strain sequencing project: providing services to taxonomists for standard genome sequencing and annotation.</title>
        <authorList>
            <consortium name="The Broad Institute Genomics Platform"/>
            <consortium name="The Broad Institute Genome Sequencing Center for Infectious Disease"/>
            <person name="Wu L."/>
            <person name="Ma J."/>
        </authorList>
    </citation>
    <scope>NUCLEOTIDE SEQUENCE [LARGE SCALE GENOMIC DNA]</scope>
    <source>
        <strain evidence="4">JCM 17666</strain>
    </source>
</reference>
<dbReference type="RefSeq" id="WP_345252289.1">
    <property type="nucleotide sequence ID" value="NZ_BAABFO010000037.1"/>
</dbReference>
<keyword evidence="2" id="KW-0560">Oxidoreductase</keyword>
<comment type="caution">
    <text evidence="3">The sequence shown here is derived from an EMBL/GenBank/DDBJ whole genome shotgun (WGS) entry which is preliminary data.</text>
</comment>
<dbReference type="InterPro" id="IPR032710">
    <property type="entry name" value="NTF2-like_dom_sf"/>
</dbReference>
<name>A0ABP8HRR8_9BURK</name>
<dbReference type="PANTHER" id="PTHR41534">
    <property type="entry name" value="BLR3401 PROTEIN"/>
    <property type="match status" value="1"/>
</dbReference>
<dbReference type="InterPro" id="IPR000391">
    <property type="entry name" value="Rng_hydr_dOase-bsu"/>
</dbReference>
<proteinExistence type="inferred from homology"/>
<dbReference type="Gene3D" id="3.10.450.50">
    <property type="match status" value="1"/>
</dbReference>
<dbReference type="Proteomes" id="UP001501671">
    <property type="component" value="Unassembled WGS sequence"/>
</dbReference>
<organism evidence="3 4">
    <name type="scientific">Pigmentiphaga soli</name>
    <dbReference type="NCBI Taxonomy" id="1007095"/>
    <lineage>
        <taxon>Bacteria</taxon>
        <taxon>Pseudomonadati</taxon>
        <taxon>Pseudomonadota</taxon>
        <taxon>Betaproteobacteria</taxon>
        <taxon>Burkholderiales</taxon>
        <taxon>Alcaligenaceae</taxon>
        <taxon>Pigmentiphaga</taxon>
    </lineage>
</organism>
<sequence length="164" mass="18848">MNTSLQAAAEVVLREAALLDEHRWADWLALYAPDCEFWMPMWRTEEELNADPQTGLSHIYYSSRAGLEDRVARIRSRKSPASQPLPRTSHVLGASLAVDGGDGTLCLRTAWSCHVVFPRHRTAHAFFGWYRHELAETPEGWRIRRKYVALMNDYIPTMLDVYCV</sequence>
<dbReference type="PANTHER" id="PTHR41534:SF1">
    <property type="entry name" value="BLR3401 PROTEIN"/>
    <property type="match status" value="1"/>
</dbReference>
<accession>A0ABP8HRR8</accession>
<dbReference type="EMBL" id="BAABFO010000037">
    <property type="protein sequence ID" value="GAA4343281.1"/>
    <property type="molecule type" value="Genomic_DNA"/>
</dbReference>
<keyword evidence="4" id="KW-1185">Reference proteome</keyword>
<dbReference type="Pfam" id="PF00866">
    <property type="entry name" value="Ring_hydroxyl_B"/>
    <property type="match status" value="1"/>
</dbReference>
<dbReference type="SUPFAM" id="SSF54427">
    <property type="entry name" value="NTF2-like"/>
    <property type="match status" value="1"/>
</dbReference>
<dbReference type="CDD" id="cd00667">
    <property type="entry name" value="ring_hydroxylating_dioxygenases_beta"/>
    <property type="match status" value="1"/>
</dbReference>
<comment type="similarity">
    <text evidence="1">Belongs to the bacterial ring-hydroxylating dioxygenase beta subunit family.</text>
</comment>
<gene>
    <name evidence="3" type="primary">antB</name>
    <name evidence="3" type="ORF">GCM10023144_46030</name>
</gene>